<keyword evidence="2" id="KW-0472">Membrane</keyword>
<dbReference type="PANTHER" id="PTHR10984">
    <property type="entry name" value="ENDOPLASMIC RETICULUM-GOLGI INTERMEDIATE COMPARTMENT PROTEIN"/>
    <property type="match status" value="1"/>
</dbReference>
<evidence type="ECO:0000313" key="5">
    <source>
        <dbReference type="Proteomes" id="UP000887013"/>
    </source>
</evidence>
<dbReference type="GO" id="GO:0006890">
    <property type="term" value="P:retrograde vesicle-mediated transport, Golgi to endoplasmic reticulum"/>
    <property type="evidence" value="ECO:0007669"/>
    <property type="project" value="TreeGrafter"/>
</dbReference>
<dbReference type="GO" id="GO:0006888">
    <property type="term" value="P:endoplasmic reticulum to Golgi vesicle-mediated transport"/>
    <property type="evidence" value="ECO:0007669"/>
    <property type="project" value="TreeGrafter"/>
</dbReference>
<name>A0A8X6NGW3_NEPPI</name>
<organism evidence="4 5">
    <name type="scientific">Nephila pilipes</name>
    <name type="common">Giant wood spider</name>
    <name type="synonym">Nephila maculata</name>
    <dbReference type="NCBI Taxonomy" id="299642"/>
    <lineage>
        <taxon>Eukaryota</taxon>
        <taxon>Metazoa</taxon>
        <taxon>Ecdysozoa</taxon>
        <taxon>Arthropoda</taxon>
        <taxon>Chelicerata</taxon>
        <taxon>Arachnida</taxon>
        <taxon>Araneae</taxon>
        <taxon>Araneomorphae</taxon>
        <taxon>Entelegynae</taxon>
        <taxon>Araneoidea</taxon>
        <taxon>Nephilidae</taxon>
        <taxon>Nephila</taxon>
    </lineage>
</organism>
<dbReference type="AlphaFoldDB" id="A0A8X6NGW3"/>
<evidence type="ECO:0000259" key="3">
    <source>
        <dbReference type="Pfam" id="PF13850"/>
    </source>
</evidence>
<comment type="caution">
    <text evidence="4">The sequence shown here is derived from an EMBL/GenBank/DDBJ whole genome shotgun (WGS) entry which is preliminary data.</text>
</comment>
<dbReference type="OrthoDB" id="270930at2759"/>
<dbReference type="GO" id="GO:0030134">
    <property type="term" value="C:COPII-coated ER to Golgi transport vesicle"/>
    <property type="evidence" value="ECO:0007669"/>
    <property type="project" value="TreeGrafter"/>
</dbReference>
<gene>
    <name evidence="4" type="primary">ergic3</name>
    <name evidence="4" type="ORF">NPIL_598411</name>
</gene>
<dbReference type="InterPro" id="IPR045888">
    <property type="entry name" value="Erv"/>
</dbReference>
<proteinExistence type="inferred from homology"/>
<accession>A0A8X6NGW3</accession>
<dbReference type="GO" id="GO:0005789">
    <property type="term" value="C:endoplasmic reticulum membrane"/>
    <property type="evidence" value="ECO:0007669"/>
    <property type="project" value="TreeGrafter"/>
</dbReference>
<dbReference type="PANTHER" id="PTHR10984:SF25">
    <property type="entry name" value="ENDOPLASMIC RETICULUM-GOLGI INTERMEDIATE COMPARTMENT PROTEIN 3"/>
    <property type="match status" value="1"/>
</dbReference>
<evidence type="ECO:0000256" key="2">
    <source>
        <dbReference type="SAM" id="Phobius"/>
    </source>
</evidence>
<reference evidence="4" key="1">
    <citation type="submission" date="2020-08" db="EMBL/GenBank/DDBJ databases">
        <title>Multicomponent nature underlies the extraordinary mechanical properties of spider dragline silk.</title>
        <authorList>
            <person name="Kono N."/>
            <person name="Nakamura H."/>
            <person name="Mori M."/>
            <person name="Yoshida Y."/>
            <person name="Ohtoshi R."/>
            <person name="Malay A.D."/>
            <person name="Moran D.A.P."/>
            <person name="Tomita M."/>
            <person name="Numata K."/>
            <person name="Arakawa K."/>
        </authorList>
    </citation>
    <scope>NUCLEOTIDE SEQUENCE</scope>
</reference>
<keyword evidence="5" id="KW-1185">Reference proteome</keyword>
<feature type="transmembrane region" description="Helical" evidence="2">
    <location>
        <begin position="29"/>
        <end position="48"/>
    </location>
</feature>
<sequence>MLLERNKISEQIRKFDAYPKTLEDFRVKTFAGAAVTVVSAVIITLLFISELNYYLTAEVTEELFVDVSRSEKLRINIDVTFPNVMCDFLSIDAMDVSGESQINLEHNIYKRKLDQSGRPLEKPEKERKSWII</sequence>
<dbReference type="GO" id="GO:0000139">
    <property type="term" value="C:Golgi membrane"/>
    <property type="evidence" value="ECO:0007669"/>
    <property type="project" value="TreeGrafter"/>
</dbReference>
<dbReference type="InterPro" id="IPR039542">
    <property type="entry name" value="Erv_N"/>
</dbReference>
<dbReference type="Pfam" id="PF13850">
    <property type="entry name" value="ERGIC_N"/>
    <property type="match status" value="1"/>
</dbReference>
<evidence type="ECO:0000313" key="4">
    <source>
        <dbReference type="EMBL" id="GFT12705.1"/>
    </source>
</evidence>
<keyword evidence="2" id="KW-1133">Transmembrane helix</keyword>
<dbReference type="EMBL" id="BMAW01009222">
    <property type="protein sequence ID" value="GFT12705.1"/>
    <property type="molecule type" value="Genomic_DNA"/>
</dbReference>
<dbReference type="Proteomes" id="UP000887013">
    <property type="component" value="Unassembled WGS sequence"/>
</dbReference>
<comment type="similarity">
    <text evidence="1">Belongs to the ERGIC family.</text>
</comment>
<feature type="domain" description="Endoplasmic reticulum vesicle transporter N-terminal" evidence="3">
    <location>
        <begin position="12"/>
        <end position="101"/>
    </location>
</feature>
<protein>
    <submittedName>
        <fullName evidence="4">Endoplasmic reticulum-Golgi intermediate compartment protein 3</fullName>
    </submittedName>
</protein>
<evidence type="ECO:0000256" key="1">
    <source>
        <dbReference type="ARBA" id="ARBA00005648"/>
    </source>
</evidence>
<keyword evidence="2" id="KW-0812">Transmembrane</keyword>